<feature type="domain" description="C2H2-type" evidence="2">
    <location>
        <begin position="84"/>
        <end position="110"/>
    </location>
</feature>
<feature type="region of interest" description="Disordered" evidence="1">
    <location>
        <begin position="710"/>
        <end position="827"/>
    </location>
</feature>
<dbReference type="RefSeq" id="XP_047741238.1">
    <property type="nucleotide sequence ID" value="XM_047885282.1"/>
</dbReference>
<dbReference type="SMART" id="SM00355">
    <property type="entry name" value="ZnF_C2H2"/>
    <property type="match status" value="2"/>
</dbReference>
<proteinExistence type="predicted"/>
<dbReference type="OrthoDB" id="6631020at2759"/>
<evidence type="ECO:0000259" key="2">
    <source>
        <dbReference type="SMART" id="SM00355"/>
    </source>
</evidence>
<evidence type="ECO:0000313" key="3">
    <source>
        <dbReference type="Proteomes" id="UP000694843"/>
    </source>
</evidence>
<feature type="compositionally biased region" description="Low complexity" evidence="1">
    <location>
        <begin position="719"/>
        <end position="735"/>
    </location>
</feature>
<feature type="region of interest" description="Disordered" evidence="1">
    <location>
        <begin position="339"/>
        <end position="366"/>
    </location>
</feature>
<feature type="compositionally biased region" description="Basic and acidic residues" evidence="1">
    <location>
        <begin position="815"/>
        <end position="827"/>
    </location>
</feature>
<feature type="compositionally biased region" description="Polar residues" evidence="1">
    <location>
        <begin position="545"/>
        <end position="641"/>
    </location>
</feature>
<gene>
    <name evidence="4" type="primary">LOC125179441</name>
</gene>
<evidence type="ECO:0000256" key="1">
    <source>
        <dbReference type="SAM" id="MobiDB-lite"/>
    </source>
</evidence>
<name>A0A979FX72_HYAAZ</name>
<feature type="domain" description="C2H2-type" evidence="2">
    <location>
        <begin position="31"/>
        <end position="54"/>
    </location>
</feature>
<dbReference type="PANTHER" id="PTHR35846">
    <property type="entry name" value="PROTEIN CBG05131"/>
    <property type="match status" value="1"/>
</dbReference>
<protein>
    <submittedName>
        <fullName evidence="4">Uncharacterized protein LOC125179441</fullName>
    </submittedName>
</protein>
<dbReference type="KEGG" id="hazt:125179441"/>
<accession>A0A979FX72</accession>
<feature type="region of interest" description="Disordered" evidence="1">
    <location>
        <begin position="190"/>
        <end position="221"/>
    </location>
</feature>
<organism evidence="3 4">
    <name type="scientific">Hyalella azteca</name>
    <name type="common">Amphipod</name>
    <dbReference type="NCBI Taxonomy" id="294128"/>
    <lineage>
        <taxon>Eukaryota</taxon>
        <taxon>Metazoa</taxon>
        <taxon>Ecdysozoa</taxon>
        <taxon>Arthropoda</taxon>
        <taxon>Crustacea</taxon>
        <taxon>Multicrustacea</taxon>
        <taxon>Malacostraca</taxon>
        <taxon>Eumalacostraca</taxon>
        <taxon>Peracarida</taxon>
        <taxon>Amphipoda</taxon>
        <taxon>Senticaudata</taxon>
        <taxon>Talitrida</taxon>
        <taxon>Talitroidea</taxon>
        <taxon>Hyalellidae</taxon>
        <taxon>Hyalella</taxon>
    </lineage>
</organism>
<dbReference type="GeneID" id="125179441"/>
<dbReference type="PANTHER" id="PTHR35846:SF1">
    <property type="entry name" value="PLASMODIUM RESA N-TERMINAL DOMAIN-CONTAINING PROTEIN"/>
    <property type="match status" value="1"/>
</dbReference>
<evidence type="ECO:0000313" key="4">
    <source>
        <dbReference type="RefSeq" id="XP_047741238.1"/>
    </source>
</evidence>
<dbReference type="Proteomes" id="UP000694843">
    <property type="component" value="Unplaced"/>
</dbReference>
<feature type="compositionally biased region" description="Low complexity" evidence="1">
    <location>
        <begin position="531"/>
        <end position="544"/>
    </location>
</feature>
<sequence>MTNELLQPQLKHAANKSLAEFLKVLDQQGSARCEVCNLDLKTKKLLKDHFEKTHWPEALSVAGLYFVTCGCKPSINVQDQAPHLHCTFCKQKNWSILSSNQLAVHLGDVHSVSPCSMSVQDKPLCQQLTSNEDLLNSKLTSLLRSKCTFPHEGISAPLNSSVNGYTVFRAPSSTRTTNAMEIPIDVTQRKRSRTYQYGPLSKQRKLSHGDDSSPPKTSSPVVLNNQKIGTHIFNSSNPGPSNIHVANSKILAKRIDNSDSLKETTNTLHTVDNEIPNEDIGPANTNTSAPSMGLYIEQQLHQKPSSSEPVLQEVKKLSLHEQRLLELYRARLSVQKSKEHLLHESQQQESHDVLPASEDAATDETSPLQIMQRHSQSSGSGSVNVTVYVSGRRTSIGCITQKYAAIIARNIMVSYFSRHPVRDAKLKMTPVVALKFLTPEQCKKIIQKSRQKVLHPVVVVSDDEIEILDPPEKSQPPRVVLKPRGVINTPADLNPYLGQQKRALGSTLPSGSNVAIPGPYSKTVKPISENLKSSETIKTSSESLNPSSETMNPSSETLNPSSEILSPSATLNPTSETLNPSSETLSPSVTLNPTSATPNPTSETLNPSSETLNPSQTLNPSSETLKPSSETLNPPSETLNPSPKGPKAPSFRLKPLSSLIDPSINLEAPVPAPPINIDDDSPVEVPSAADSADALLRDLLISAGSYQQPLRAYQAPRDPSQLQGLLQQPGPSQGPVSRRPRPRLFGPLRLANTRPTTVNWVKPPTTSTRTTTTTTTSSSAISRSPASRSPFSHWGASSTSGGGGQAQKKSLKKAAHLDDSEPRLSCP</sequence>
<dbReference type="AlphaFoldDB" id="A0A979FX72"/>
<reference evidence="4" key="1">
    <citation type="submission" date="2025-08" db="UniProtKB">
        <authorList>
            <consortium name="RefSeq"/>
        </authorList>
    </citation>
    <scope>IDENTIFICATION</scope>
    <source>
        <tissue evidence="4">Whole organism</tissue>
    </source>
</reference>
<dbReference type="InterPro" id="IPR013087">
    <property type="entry name" value="Znf_C2H2_type"/>
</dbReference>
<feature type="region of interest" description="Disordered" evidence="1">
    <location>
        <begin position="503"/>
        <end position="654"/>
    </location>
</feature>
<feature type="compositionally biased region" description="Low complexity" evidence="1">
    <location>
        <begin position="763"/>
        <end position="799"/>
    </location>
</feature>
<keyword evidence="3" id="KW-1185">Reference proteome</keyword>